<evidence type="ECO:0000256" key="1">
    <source>
        <dbReference type="PIRSR" id="PIRSR038925-1"/>
    </source>
</evidence>
<feature type="binding site" evidence="1">
    <location>
        <position position="78"/>
    </location>
    <ligand>
        <name>ATP</name>
        <dbReference type="ChEBI" id="CHEBI:30616"/>
    </ligand>
</feature>
<reference evidence="5" key="2">
    <citation type="submission" date="2020-09" db="EMBL/GenBank/DDBJ databases">
        <authorList>
            <person name="Sun Q."/>
            <person name="Kim S."/>
        </authorList>
    </citation>
    <scope>NUCLEOTIDE SEQUENCE</scope>
    <source>
        <strain evidence="5">KCTC 23310</strain>
    </source>
</reference>
<reference evidence="5" key="1">
    <citation type="journal article" date="2014" name="Int. J. Syst. Evol. Microbiol.">
        <title>Complete genome sequence of Corynebacterium casei LMG S-19264T (=DSM 44701T), isolated from a smear-ripened cheese.</title>
        <authorList>
            <consortium name="US DOE Joint Genome Institute (JGI-PGF)"/>
            <person name="Walter F."/>
            <person name="Albersmeier A."/>
            <person name="Kalinowski J."/>
            <person name="Ruckert C."/>
        </authorList>
    </citation>
    <scope>NUCLEOTIDE SEQUENCE</scope>
    <source>
        <strain evidence="5">KCTC 23310</strain>
    </source>
</reference>
<dbReference type="Proteomes" id="UP000638981">
    <property type="component" value="Unassembled WGS sequence"/>
</dbReference>
<feature type="binding site" evidence="1">
    <location>
        <position position="212"/>
    </location>
    <ligand>
        <name>ATP</name>
        <dbReference type="ChEBI" id="CHEBI:30616"/>
    </ligand>
</feature>
<gene>
    <name evidence="5" type="ORF">GCM10007315_12410</name>
</gene>
<feature type="binding site" evidence="3">
    <location>
        <begin position="254"/>
        <end position="255"/>
    </location>
    <ligand>
        <name>ATP</name>
        <dbReference type="ChEBI" id="CHEBI:30616"/>
    </ligand>
</feature>
<evidence type="ECO:0000313" key="6">
    <source>
        <dbReference type="Proteomes" id="UP000638981"/>
    </source>
</evidence>
<dbReference type="InterPro" id="IPR026287">
    <property type="entry name" value="SoFic-like"/>
</dbReference>
<evidence type="ECO:0000256" key="3">
    <source>
        <dbReference type="PIRSR" id="PIRSR640198-2"/>
    </source>
</evidence>
<keyword evidence="1" id="KW-0547">Nucleotide-binding</keyword>
<dbReference type="InterPro" id="IPR036390">
    <property type="entry name" value="WH_DNA-bd_sf"/>
</dbReference>
<dbReference type="GO" id="GO:0005524">
    <property type="term" value="F:ATP binding"/>
    <property type="evidence" value="ECO:0007669"/>
    <property type="project" value="UniProtKB-KW"/>
</dbReference>
<dbReference type="SUPFAM" id="SSF46785">
    <property type="entry name" value="Winged helix' DNA-binding domain"/>
    <property type="match status" value="1"/>
</dbReference>
<feature type="binding site" evidence="3">
    <location>
        <begin position="216"/>
        <end position="223"/>
    </location>
    <ligand>
        <name>ATP</name>
        <dbReference type="ChEBI" id="CHEBI:30616"/>
    </ligand>
</feature>
<feature type="binding site" evidence="1">
    <location>
        <position position="254"/>
    </location>
    <ligand>
        <name>ATP</name>
        <dbReference type="ChEBI" id="CHEBI:30616"/>
    </ligand>
</feature>
<dbReference type="PANTHER" id="PTHR13504:SF38">
    <property type="entry name" value="FIDO DOMAIN-CONTAINING PROTEIN"/>
    <property type="match status" value="1"/>
</dbReference>
<dbReference type="Gene3D" id="1.10.3290.10">
    <property type="entry name" value="Fido-like domain"/>
    <property type="match status" value="1"/>
</dbReference>
<dbReference type="PIRSF" id="PIRSF038925">
    <property type="entry name" value="AMP-prot_trans"/>
    <property type="match status" value="1"/>
</dbReference>
<dbReference type="Pfam" id="PF13784">
    <property type="entry name" value="Fic_N"/>
    <property type="match status" value="1"/>
</dbReference>
<comment type="caution">
    <text evidence="5">The sequence shown here is derived from an EMBL/GenBank/DDBJ whole genome shotgun (WGS) entry which is preliminary data.</text>
</comment>
<dbReference type="PROSITE" id="PS51459">
    <property type="entry name" value="FIDO"/>
    <property type="match status" value="1"/>
</dbReference>
<organism evidence="5 6">
    <name type="scientific">Neogemmobacter tilapiae</name>
    <dbReference type="NCBI Taxonomy" id="875041"/>
    <lineage>
        <taxon>Bacteria</taxon>
        <taxon>Pseudomonadati</taxon>
        <taxon>Pseudomonadota</taxon>
        <taxon>Alphaproteobacteria</taxon>
        <taxon>Rhodobacterales</taxon>
        <taxon>Paracoccaceae</taxon>
        <taxon>Neogemmobacter</taxon>
    </lineage>
</organism>
<dbReference type="InterPro" id="IPR036597">
    <property type="entry name" value="Fido-like_dom_sf"/>
</dbReference>
<dbReference type="InterPro" id="IPR025758">
    <property type="entry name" value="Fic/DOC_N"/>
</dbReference>
<dbReference type="PANTHER" id="PTHR13504">
    <property type="entry name" value="FIDO DOMAIN-CONTAINING PROTEIN DDB_G0283145"/>
    <property type="match status" value="1"/>
</dbReference>
<dbReference type="Pfam" id="PF02661">
    <property type="entry name" value="Fic"/>
    <property type="match status" value="1"/>
</dbReference>
<name>A0A918TKD0_9RHOB</name>
<evidence type="ECO:0000256" key="2">
    <source>
        <dbReference type="PIRSR" id="PIRSR640198-1"/>
    </source>
</evidence>
<dbReference type="AlphaFoldDB" id="A0A918TKD0"/>
<keyword evidence="1" id="KW-0067">ATP-binding</keyword>
<sequence length="379" mass="42805">MRRESGTWRHQLEGYTAFVPHDLPPTPPIVFDDELWVLNSNADRALGKLNGSIEALPNPELFVFMYIRKEAVLSSQIEGTQASLGDVLEVEAQIFDPTRPDDTEEILNYIAALNYGLDRLDTLPLSMRLIREIHKELMRGVRGQHATPGEFRVSQNWIGPAGAGLKSASFVPPPPSELPRLLGALESYLHVQDGLPLLVRLGLIHAQFETLHPFLDGNGRMGRLLIAFCLCQQQELGKPVLYLSHYLKRNRARYYDLLQATRTDGAWEEWLKFFLRGVAEVANEAAETARKIVQMREAHRDGLISVLGRSAGNGLKLLESLYRHPIFTVAYVAEHLDISVQAANNLVERLVSMELVQETTGNKRNRIFRYHSYVALFSD</sequence>
<feature type="binding site" evidence="1">
    <location>
        <begin position="217"/>
        <end position="223"/>
    </location>
    <ligand>
        <name>ATP</name>
        <dbReference type="ChEBI" id="CHEBI:30616"/>
    </ligand>
</feature>
<feature type="active site" evidence="2">
    <location>
        <position position="212"/>
    </location>
</feature>
<feature type="domain" description="Fido" evidence="4">
    <location>
        <begin position="125"/>
        <end position="276"/>
    </location>
</feature>
<dbReference type="SUPFAM" id="SSF140931">
    <property type="entry name" value="Fic-like"/>
    <property type="match status" value="1"/>
</dbReference>
<keyword evidence="6" id="KW-1185">Reference proteome</keyword>
<dbReference type="GO" id="GO:0051301">
    <property type="term" value="P:cell division"/>
    <property type="evidence" value="ECO:0007669"/>
    <property type="project" value="UniProtKB-KW"/>
</dbReference>
<proteinExistence type="predicted"/>
<evidence type="ECO:0000313" key="5">
    <source>
        <dbReference type="EMBL" id="GHC51526.1"/>
    </source>
</evidence>
<protein>
    <submittedName>
        <fullName evidence="5">Cell division protein Fic</fullName>
    </submittedName>
</protein>
<keyword evidence="5" id="KW-0132">Cell division</keyword>
<accession>A0A918TKD0</accession>
<dbReference type="InterPro" id="IPR003812">
    <property type="entry name" value="Fido"/>
</dbReference>
<keyword evidence="5" id="KW-0131">Cell cycle</keyword>
<evidence type="ECO:0000259" key="4">
    <source>
        <dbReference type="PROSITE" id="PS51459"/>
    </source>
</evidence>
<dbReference type="InterPro" id="IPR040198">
    <property type="entry name" value="Fido_containing"/>
</dbReference>
<dbReference type="EMBL" id="BMYJ01000003">
    <property type="protein sequence ID" value="GHC51526.1"/>
    <property type="molecule type" value="Genomic_DNA"/>
</dbReference>